<feature type="region of interest" description="Disordered" evidence="1">
    <location>
        <begin position="640"/>
        <end position="664"/>
    </location>
</feature>
<comment type="caution">
    <text evidence="4">The sequence shown here is derived from an EMBL/GenBank/DDBJ whole genome shotgun (WGS) entry which is preliminary data.</text>
</comment>
<keyword evidence="2" id="KW-1133">Transmembrane helix</keyword>
<name>A0A368KWL8_9BACT</name>
<feature type="transmembrane region" description="Helical" evidence="2">
    <location>
        <begin position="45"/>
        <end position="67"/>
    </location>
</feature>
<evidence type="ECO:0000313" key="5">
    <source>
        <dbReference type="Proteomes" id="UP000253562"/>
    </source>
</evidence>
<feature type="domain" description="VWFA" evidence="3">
    <location>
        <begin position="197"/>
        <end position="338"/>
    </location>
</feature>
<dbReference type="RefSeq" id="WP_114367783.1">
    <property type="nucleotide sequence ID" value="NZ_QPEX01000010.1"/>
</dbReference>
<dbReference type="AlphaFoldDB" id="A0A368KWL8"/>
<gene>
    <name evidence="4" type="ORF">DTL42_06235</name>
</gene>
<dbReference type="SUPFAM" id="SSF53300">
    <property type="entry name" value="vWA-like"/>
    <property type="match status" value="1"/>
</dbReference>
<evidence type="ECO:0000313" key="4">
    <source>
        <dbReference type="EMBL" id="RCS54721.1"/>
    </source>
</evidence>
<dbReference type="OrthoDB" id="239512at2"/>
<feature type="compositionally biased region" description="Pro residues" evidence="1">
    <location>
        <begin position="643"/>
        <end position="664"/>
    </location>
</feature>
<dbReference type="Gene3D" id="3.40.50.410">
    <property type="entry name" value="von Willebrand factor, type A domain"/>
    <property type="match status" value="1"/>
</dbReference>
<evidence type="ECO:0000256" key="2">
    <source>
        <dbReference type="SAM" id="Phobius"/>
    </source>
</evidence>
<dbReference type="EMBL" id="QPEX01000010">
    <property type="protein sequence ID" value="RCS54721.1"/>
    <property type="molecule type" value="Genomic_DNA"/>
</dbReference>
<proteinExistence type="predicted"/>
<dbReference type="InterPro" id="IPR036465">
    <property type="entry name" value="vWFA_dom_sf"/>
</dbReference>
<dbReference type="Proteomes" id="UP000253562">
    <property type="component" value="Unassembled WGS sequence"/>
</dbReference>
<organism evidence="4 5">
    <name type="scientific">Bremerella cremea</name>
    <dbReference type="NCBI Taxonomy" id="1031537"/>
    <lineage>
        <taxon>Bacteria</taxon>
        <taxon>Pseudomonadati</taxon>
        <taxon>Planctomycetota</taxon>
        <taxon>Planctomycetia</taxon>
        <taxon>Pirellulales</taxon>
        <taxon>Pirellulaceae</taxon>
        <taxon>Bremerella</taxon>
    </lineage>
</organism>
<accession>A0A368KWL8</accession>
<evidence type="ECO:0000259" key="3">
    <source>
        <dbReference type="PROSITE" id="PS50234"/>
    </source>
</evidence>
<dbReference type="InterPro" id="IPR002035">
    <property type="entry name" value="VWF_A"/>
</dbReference>
<reference evidence="4 5" key="1">
    <citation type="submission" date="2018-07" db="EMBL/GenBank/DDBJ databases">
        <title>Comparative genomes isolates from brazilian mangrove.</title>
        <authorList>
            <person name="De Araujo J.E."/>
            <person name="Taketani R.G."/>
            <person name="Silva M.C.P."/>
            <person name="Lourenco M.V."/>
            <person name="Oliveira V.M."/>
            <person name="Andreote F.D."/>
        </authorList>
    </citation>
    <scope>NUCLEOTIDE SEQUENCE [LARGE SCALE GENOMIC DNA]</scope>
    <source>
        <strain evidence="4 5">HEX PRIS-MGV</strain>
    </source>
</reference>
<keyword evidence="2" id="KW-0472">Membrane</keyword>
<protein>
    <submittedName>
        <fullName evidence="4">VWA domain-containing protein</fullName>
    </submittedName>
</protein>
<evidence type="ECO:0000256" key="1">
    <source>
        <dbReference type="SAM" id="MobiDB-lite"/>
    </source>
</evidence>
<keyword evidence="2" id="KW-0812">Transmembrane</keyword>
<sequence>MQRSVLPEEGARSQQANQAEALLAVRAEQKGRRRFFSWENITRSASFLVSFAFHFALMLALALFTILELPSDQVELVVVEPENEELERPLEFELDESEKIATEMTIANLSISEQGMEGLVDSSVSAPSLEMPPSEYLDGPEVTLEVNSLLTKNTDSLLEEIPVGTVGSVQAVVGDYQEAMDQISQELIWMLSKNKVLVIWLFDQSESMKDDQDQIRRRIHRIYGEVGLSEHSQGDALTTAVASFGQGFELHTRAPTSNAEAIDQAIADVPVDPSGEEMFCSAVAEALKLHRRYAKTADRKIALIVVTDESGNTQDNEGRLEKAISVAQASQARVYVLGREAVFGYPYAHVRWVHPETGSTHLLPVDRGPEAALIEQLQTDGFGKRTDAMASGFGPYEQVRLVKETGGIFFMLPGEESNINQSIDRRYEPQLMNRYRPDLRARVEQVNDLKKDPLKTLVTKIIYDLNPYQQNVADVIEIQQTFSADPQRFIRDVRKQQAKMITYISYLDRAIEVAEQNRKLRDDSTSVRWMANYDLLYGQLLAYRARAFEYGAYLTKFMENPPSLPPQPAYMEFCGWRLATTRELAAPEQTEADIALSQEVLKGVIDEHAGTPWATRASWELRRGFGVKLEPMFVDTRRINRPRPAPVAPVPNMPQPPPVRIPKL</sequence>
<dbReference type="CDD" id="cd00198">
    <property type="entry name" value="vWFA"/>
    <property type="match status" value="1"/>
</dbReference>
<dbReference type="PROSITE" id="PS50234">
    <property type="entry name" value="VWFA"/>
    <property type="match status" value="1"/>
</dbReference>